<dbReference type="HOGENOM" id="CLU_070109_0_0_1"/>
<dbReference type="VEuPathDB" id="FungiDB:A1O7_02747"/>
<feature type="compositionally biased region" description="Low complexity" evidence="1">
    <location>
        <begin position="121"/>
        <end position="130"/>
    </location>
</feature>
<dbReference type="eggNOG" id="ENOG502SX1S">
    <property type="taxonomic scope" value="Eukaryota"/>
</dbReference>
<dbReference type="OrthoDB" id="4158866at2759"/>
<dbReference type="Proteomes" id="UP000019473">
    <property type="component" value="Unassembled WGS sequence"/>
</dbReference>
<protein>
    <submittedName>
        <fullName evidence="2">Uncharacterized protein</fullName>
    </submittedName>
</protein>
<sequence>MACLPPQYFAMPAPAPAPGLMGKTVYHYMTRDGGPPNKGAPPSAPANSGPGAPPPYSMIPPFGPPAPPQPGPFMIPPGPGFPGAICVPNGAGRPAAPPPPPAAPGWYGYPPPPPPPPPTVPGAVAQAATQPPEPPVSGNRVKDNLVVVKDSGGHGHVVSKNNATFHLFTYNVIDKYTVNASNQFYIPPHACEPFRVMTAAYSMPLEELIEQLDCIKVAPPGWPRYAIGLAEAFDLGNGWFQVGSKFHFDEEKSKQTIKEAWSSSIGEAQESRPKYLIRLPGKRSGS</sequence>
<name>W9W2W3_9EURO</name>
<feature type="region of interest" description="Disordered" evidence="1">
    <location>
        <begin position="107"/>
        <end position="141"/>
    </location>
</feature>
<feature type="region of interest" description="Disordered" evidence="1">
    <location>
        <begin position="31"/>
        <end position="77"/>
    </location>
</feature>
<dbReference type="AlphaFoldDB" id="W9W2W3"/>
<gene>
    <name evidence="2" type="ORF">A1O7_02747</name>
</gene>
<feature type="compositionally biased region" description="Pro residues" evidence="1">
    <location>
        <begin position="107"/>
        <end position="120"/>
    </location>
</feature>
<reference evidence="2 3" key="1">
    <citation type="submission" date="2013-03" db="EMBL/GenBank/DDBJ databases">
        <title>The Genome Sequence of Cladophialophora yegresii CBS 114405.</title>
        <authorList>
            <consortium name="The Broad Institute Genomics Platform"/>
            <person name="Cuomo C."/>
            <person name="de Hoog S."/>
            <person name="Gorbushina A."/>
            <person name="Walker B."/>
            <person name="Young S.K."/>
            <person name="Zeng Q."/>
            <person name="Gargeya S."/>
            <person name="Fitzgerald M."/>
            <person name="Haas B."/>
            <person name="Abouelleil A."/>
            <person name="Allen A.W."/>
            <person name="Alvarado L."/>
            <person name="Arachchi H.M."/>
            <person name="Berlin A.M."/>
            <person name="Chapman S.B."/>
            <person name="Gainer-Dewar J."/>
            <person name="Goldberg J."/>
            <person name="Griggs A."/>
            <person name="Gujja S."/>
            <person name="Hansen M."/>
            <person name="Howarth C."/>
            <person name="Imamovic A."/>
            <person name="Ireland A."/>
            <person name="Larimer J."/>
            <person name="McCowan C."/>
            <person name="Murphy C."/>
            <person name="Pearson M."/>
            <person name="Poon T.W."/>
            <person name="Priest M."/>
            <person name="Roberts A."/>
            <person name="Saif S."/>
            <person name="Shea T."/>
            <person name="Sisk P."/>
            <person name="Sykes S."/>
            <person name="Wortman J."/>
            <person name="Nusbaum C."/>
            <person name="Birren B."/>
        </authorList>
    </citation>
    <scope>NUCLEOTIDE SEQUENCE [LARGE SCALE GENOMIC DNA]</scope>
    <source>
        <strain evidence="2 3">CBS 114405</strain>
    </source>
</reference>
<evidence type="ECO:0000313" key="3">
    <source>
        <dbReference type="Proteomes" id="UP000019473"/>
    </source>
</evidence>
<organism evidence="2 3">
    <name type="scientific">Cladophialophora yegresii CBS 114405</name>
    <dbReference type="NCBI Taxonomy" id="1182544"/>
    <lineage>
        <taxon>Eukaryota</taxon>
        <taxon>Fungi</taxon>
        <taxon>Dikarya</taxon>
        <taxon>Ascomycota</taxon>
        <taxon>Pezizomycotina</taxon>
        <taxon>Eurotiomycetes</taxon>
        <taxon>Chaetothyriomycetidae</taxon>
        <taxon>Chaetothyriales</taxon>
        <taxon>Herpotrichiellaceae</taxon>
        <taxon>Cladophialophora</taxon>
    </lineage>
</organism>
<proteinExistence type="predicted"/>
<evidence type="ECO:0000313" key="2">
    <source>
        <dbReference type="EMBL" id="EXJ62313.1"/>
    </source>
</evidence>
<feature type="compositionally biased region" description="Pro residues" evidence="1">
    <location>
        <begin position="51"/>
        <end position="77"/>
    </location>
</feature>
<dbReference type="RefSeq" id="XP_007754967.1">
    <property type="nucleotide sequence ID" value="XM_007756777.1"/>
</dbReference>
<dbReference type="GeneID" id="19177352"/>
<evidence type="ECO:0000256" key="1">
    <source>
        <dbReference type="SAM" id="MobiDB-lite"/>
    </source>
</evidence>
<comment type="caution">
    <text evidence="2">The sequence shown here is derived from an EMBL/GenBank/DDBJ whole genome shotgun (WGS) entry which is preliminary data.</text>
</comment>
<dbReference type="EMBL" id="AMGW01000002">
    <property type="protein sequence ID" value="EXJ62313.1"/>
    <property type="molecule type" value="Genomic_DNA"/>
</dbReference>
<keyword evidence="3" id="KW-1185">Reference proteome</keyword>
<dbReference type="STRING" id="1182544.W9W2W3"/>
<accession>W9W2W3</accession>